<dbReference type="Proteomes" id="UP000034189">
    <property type="component" value="Chromosome"/>
</dbReference>
<dbReference type="OrthoDB" id="9815750at2"/>
<dbReference type="InterPro" id="IPR003661">
    <property type="entry name" value="HisK_dim/P_dom"/>
</dbReference>
<keyword evidence="3" id="KW-0597">Phosphoprotein</keyword>
<gene>
    <name evidence="11" type="ORF">VK70_01825</name>
</gene>
<dbReference type="HOGENOM" id="CLU_428853_0_0_9"/>
<dbReference type="GO" id="GO:0000155">
    <property type="term" value="F:phosphorelay sensor kinase activity"/>
    <property type="evidence" value="ECO:0007669"/>
    <property type="project" value="InterPro"/>
</dbReference>
<keyword evidence="5" id="KW-0547">Nucleotide-binding</keyword>
<feature type="transmembrane region" description="Helical" evidence="9">
    <location>
        <begin position="180"/>
        <end position="200"/>
    </location>
</feature>
<feature type="domain" description="Histidine kinase" evidence="10">
    <location>
        <begin position="425"/>
        <end position="629"/>
    </location>
</feature>
<evidence type="ECO:0000256" key="5">
    <source>
        <dbReference type="ARBA" id="ARBA00022741"/>
    </source>
</evidence>
<feature type="transmembrane region" description="Helical" evidence="9">
    <location>
        <begin position="337"/>
        <end position="361"/>
    </location>
</feature>
<evidence type="ECO:0000259" key="10">
    <source>
        <dbReference type="PROSITE" id="PS50109"/>
    </source>
</evidence>
<dbReference type="Gene3D" id="3.30.565.10">
    <property type="entry name" value="Histidine kinase-like ATPase, C-terminal domain"/>
    <property type="match status" value="1"/>
</dbReference>
<dbReference type="AlphaFoldDB" id="A0A0F7CGF7"/>
<dbReference type="PRINTS" id="PR00344">
    <property type="entry name" value="BCTRLSENSOR"/>
</dbReference>
<feature type="transmembrane region" description="Helical" evidence="9">
    <location>
        <begin position="237"/>
        <end position="259"/>
    </location>
</feature>
<dbReference type="Pfam" id="PF00512">
    <property type="entry name" value="HisKA"/>
    <property type="match status" value="1"/>
</dbReference>
<dbReference type="RefSeq" id="WP_025697210.1">
    <property type="nucleotide sequence ID" value="NZ_ASQQ01000497.1"/>
</dbReference>
<keyword evidence="9" id="KW-1133">Transmembrane helix</keyword>
<dbReference type="SMART" id="SM00387">
    <property type="entry name" value="HATPase_c"/>
    <property type="match status" value="1"/>
</dbReference>
<evidence type="ECO:0000313" key="12">
    <source>
        <dbReference type="Proteomes" id="UP000034189"/>
    </source>
</evidence>
<reference evidence="11 12" key="1">
    <citation type="submission" date="2015-03" db="EMBL/GenBank/DDBJ databases">
        <authorList>
            <person name="Abdul Halim M."/>
        </authorList>
    </citation>
    <scope>NUCLEOTIDE SEQUENCE [LARGE SCALE GENOMIC DNA]</scope>
    <source>
        <strain evidence="11 12">ATCC 35681</strain>
    </source>
</reference>
<dbReference type="SUPFAM" id="SSF55874">
    <property type="entry name" value="ATPase domain of HSP90 chaperone/DNA topoisomerase II/histidine kinase"/>
    <property type="match status" value="1"/>
</dbReference>
<evidence type="ECO:0000256" key="6">
    <source>
        <dbReference type="ARBA" id="ARBA00022777"/>
    </source>
</evidence>
<name>A0A0F7CGF7_PAEDU</name>
<accession>A0A0F7CGF7</accession>
<dbReference type="InterPro" id="IPR004358">
    <property type="entry name" value="Sig_transdc_His_kin-like_C"/>
</dbReference>
<evidence type="ECO:0000256" key="2">
    <source>
        <dbReference type="ARBA" id="ARBA00012438"/>
    </source>
</evidence>
<evidence type="ECO:0000256" key="8">
    <source>
        <dbReference type="ARBA" id="ARBA00023012"/>
    </source>
</evidence>
<dbReference type="InterPro" id="IPR036097">
    <property type="entry name" value="HisK_dim/P_sf"/>
</dbReference>
<protein>
    <recommendedName>
        <fullName evidence="2">histidine kinase</fullName>
        <ecNumber evidence="2">2.7.13.3</ecNumber>
    </recommendedName>
</protein>
<evidence type="ECO:0000256" key="4">
    <source>
        <dbReference type="ARBA" id="ARBA00022679"/>
    </source>
</evidence>
<evidence type="ECO:0000256" key="7">
    <source>
        <dbReference type="ARBA" id="ARBA00022840"/>
    </source>
</evidence>
<dbReference type="InterPro" id="IPR036890">
    <property type="entry name" value="HATPase_C_sf"/>
</dbReference>
<dbReference type="Gene3D" id="1.10.287.130">
    <property type="match status" value="1"/>
</dbReference>
<dbReference type="CDD" id="cd00082">
    <property type="entry name" value="HisKA"/>
    <property type="match status" value="1"/>
</dbReference>
<dbReference type="Pfam" id="PF02518">
    <property type="entry name" value="HATPase_c"/>
    <property type="match status" value="1"/>
</dbReference>
<feature type="transmembrane region" description="Helical" evidence="9">
    <location>
        <begin position="367"/>
        <end position="385"/>
    </location>
</feature>
<keyword evidence="9" id="KW-0472">Membrane</keyword>
<sequence length="630" mass="69844">MKLPLHKIAAVVFVILLLASMIEVGIAMERGKQEGRELRGWQLKWVNAAEGDSAHPPRTGSGWIDISPSDDLSELPGDMTGVWFRTPLPTLSGNSAALLNKVYGSDIRAYVDDTLVYDSNGRGSRGGGKLLIPLTAPQVGKELYIYSGGTGSRLGLEGEIKVGSYAKLLNVYLKENLLDLMIGGSLIFMAVVLGVCSVFLKRELFVNGILLMLIMLSSGVLMIYYSPYLEIVMENKYRWLELLFDAALFTLLPAFTYFFEKLFGSGLFKAVTRLRKLQIGYSLFCVGLSVLNIALSYRLDVLYRIFTVDVVGILMIIQFLLLLGLAIRYSLRGNVEAIIFTTGFALFALASLSELSLYYMSGEKYQLYWWKWGIVGFLVSLIVIVGRRFARNHEQVVEYSKELEKFNNDLQRSEKMEIISELAASVAHEVRNPLQVTRGFLQIIGGAQGSKEREYLQLAISELDRASHIINDFLTFAKPAMDKVECLDVGEELKHVAGILLPLAQIQGSRIEIHLEAGLYVKFNSSKFKQALINIIKNGIEALQDNGLVTITAQKSGAYVIISVRDTGEGMTASEIARLGEPYYSNKTKGTGLGLMVTFRLIEAMKGTIEFQSVKGKGTEVRVKLPAVKP</sequence>
<dbReference type="InterPro" id="IPR003594">
    <property type="entry name" value="HATPase_dom"/>
</dbReference>
<dbReference type="PANTHER" id="PTHR43065:SF46">
    <property type="entry name" value="C4-DICARBOXYLATE TRANSPORT SENSOR PROTEIN DCTB"/>
    <property type="match status" value="1"/>
</dbReference>
<dbReference type="SMR" id="A0A0F7CGF7"/>
<keyword evidence="9" id="KW-0812">Transmembrane</keyword>
<dbReference type="EC" id="2.7.13.3" evidence="2"/>
<keyword evidence="6" id="KW-0418">Kinase</keyword>
<organism evidence="11 12">
    <name type="scientific">Paenibacillus durus ATCC 35681</name>
    <dbReference type="NCBI Taxonomy" id="1333534"/>
    <lineage>
        <taxon>Bacteria</taxon>
        <taxon>Bacillati</taxon>
        <taxon>Bacillota</taxon>
        <taxon>Bacilli</taxon>
        <taxon>Bacillales</taxon>
        <taxon>Paenibacillaceae</taxon>
        <taxon>Paenibacillus</taxon>
    </lineage>
</organism>
<evidence type="ECO:0000256" key="1">
    <source>
        <dbReference type="ARBA" id="ARBA00000085"/>
    </source>
</evidence>
<feature type="transmembrane region" description="Helical" evidence="9">
    <location>
        <begin position="279"/>
        <end position="299"/>
    </location>
</feature>
<proteinExistence type="predicted"/>
<feature type="transmembrane region" description="Helical" evidence="9">
    <location>
        <begin position="205"/>
        <end position="225"/>
    </location>
</feature>
<keyword evidence="8" id="KW-0902">Two-component regulatory system</keyword>
<dbReference type="GO" id="GO:0005524">
    <property type="term" value="F:ATP binding"/>
    <property type="evidence" value="ECO:0007669"/>
    <property type="project" value="UniProtKB-KW"/>
</dbReference>
<evidence type="ECO:0000313" key="11">
    <source>
        <dbReference type="EMBL" id="AKG33481.1"/>
    </source>
</evidence>
<reference evidence="11 12" key="2">
    <citation type="journal article" date="2016" name="Genome Announc.">
        <title>Genome Sequence of a Gram-Positive Diazotroph, Paenibacillus durus Type Strain ATCC 35681.</title>
        <authorList>
            <person name="Halim M.A."/>
            <person name="Rahman A.Y."/>
            <person name="Sim K.S."/>
            <person name="Yam H.C."/>
            <person name="Rahim A.A."/>
            <person name="Ghazali A.H."/>
            <person name="Najimudin N."/>
        </authorList>
    </citation>
    <scope>NUCLEOTIDE SEQUENCE [LARGE SCALE GENOMIC DNA]</scope>
    <source>
        <strain evidence="11 12">ATCC 35681</strain>
    </source>
</reference>
<feature type="transmembrane region" description="Helical" evidence="9">
    <location>
        <begin position="305"/>
        <end position="325"/>
    </location>
</feature>
<dbReference type="PANTHER" id="PTHR43065">
    <property type="entry name" value="SENSOR HISTIDINE KINASE"/>
    <property type="match status" value="1"/>
</dbReference>
<dbReference type="InterPro" id="IPR005467">
    <property type="entry name" value="His_kinase_dom"/>
</dbReference>
<comment type="catalytic activity">
    <reaction evidence="1">
        <text>ATP + protein L-histidine = ADP + protein N-phospho-L-histidine.</text>
        <dbReference type="EC" id="2.7.13.3"/>
    </reaction>
</comment>
<keyword evidence="7" id="KW-0067">ATP-binding</keyword>
<dbReference type="SMART" id="SM00388">
    <property type="entry name" value="HisKA"/>
    <property type="match status" value="1"/>
</dbReference>
<dbReference type="PROSITE" id="PS50109">
    <property type="entry name" value="HIS_KIN"/>
    <property type="match status" value="1"/>
</dbReference>
<dbReference type="SUPFAM" id="SSF47384">
    <property type="entry name" value="Homodimeric domain of signal transducing histidine kinase"/>
    <property type="match status" value="1"/>
</dbReference>
<evidence type="ECO:0000256" key="3">
    <source>
        <dbReference type="ARBA" id="ARBA00022553"/>
    </source>
</evidence>
<dbReference type="EMBL" id="CP011114">
    <property type="protein sequence ID" value="AKG33481.1"/>
    <property type="molecule type" value="Genomic_DNA"/>
</dbReference>
<evidence type="ECO:0000256" key="9">
    <source>
        <dbReference type="SAM" id="Phobius"/>
    </source>
</evidence>
<dbReference type="PATRIC" id="fig|1333534.5.peg.383"/>
<keyword evidence="4" id="KW-0808">Transferase</keyword>